<dbReference type="PROSITE" id="PS50302">
    <property type="entry name" value="PUM"/>
    <property type="match status" value="8"/>
</dbReference>
<feature type="region of interest" description="Disordered" evidence="4">
    <location>
        <begin position="1000"/>
        <end position="1094"/>
    </location>
</feature>
<evidence type="ECO:0000256" key="2">
    <source>
        <dbReference type="ARBA" id="ARBA00024893"/>
    </source>
</evidence>
<feature type="region of interest" description="Disordered" evidence="4">
    <location>
        <begin position="42"/>
        <end position="78"/>
    </location>
</feature>
<feature type="repeat" description="Pumilio" evidence="3">
    <location>
        <begin position="676"/>
        <end position="712"/>
    </location>
</feature>
<feature type="compositionally biased region" description="Polar residues" evidence="4">
    <location>
        <begin position="234"/>
        <end position="278"/>
    </location>
</feature>
<reference evidence="6 7" key="2">
    <citation type="journal article" date="2013" name="PLoS Genet.">
        <title>Comparative genome structure, secondary metabolite, and effector coding capacity across Cochliobolus pathogens.</title>
        <authorList>
            <person name="Condon B.J."/>
            <person name="Leng Y."/>
            <person name="Wu D."/>
            <person name="Bushley K.E."/>
            <person name="Ohm R.A."/>
            <person name="Otillar R."/>
            <person name="Martin J."/>
            <person name="Schackwitz W."/>
            <person name="Grimwood J."/>
            <person name="MohdZainudin N."/>
            <person name="Xue C."/>
            <person name="Wang R."/>
            <person name="Manning V.A."/>
            <person name="Dhillon B."/>
            <person name="Tu Z.J."/>
            <person name="Steffenson B.J."/>
            <person name="Salamov A."/>
            <person name="Sun H."/>
            <person name="Lowry S."/>
            <person name="LaButti K."/>
            <person name="Han J."/>
            <person name="Copeland A."/>
            <person name="Lindquist E."/>
            <person name="Barry K."/>
            <person name="Schmutz J."/>
            <person name="Baker S.E."/>
            <person name="Ciuffetti L.M."/>
            <person name="Grigoriev I.V."/>
            <person name="Zhong S."/>
            <person name="Turgeon B.G."/>
        </authorList>
    </citation>
    <scope>NUCLEOTIDE SEQUENCE [LARGE SCALE GENOMIC DNA]</scope>
    <source>
        <strain evidence="7">28A</strain>
    </source>
</reference>
<dbReference type="Gene3D" id="1.25.10.10">
    <property type="entry name" value="Leucine-rich Repeat Variant"/>
    <property type="match status" value="1"/>
</dbReference>
<feature type="repeat" description="Pumilio" evidence="3">
    <location>
        <begin position="822"/>
        <end position="857"/>
    </location>
</feature>
<feature type="compositionally biased region" description="Low complexity" evidence="4">
    <location>
        <begin position="1071"/>
        <end position="1082"/>
    </location>
</feature>
<dbReference type="PANTHER" id="PTHR12537">
    <property type="entry name" value="RNA BINDING PROTEIN PUMILIO-RELATED"/>
    <property type="match status" value="1"/>
</dbReference>
<keyword evidence="7" id="KW-1185">Reference proteome</keyword>
<reference evidence="6 7" key="1">
    <citation type="journal article" date="2012" name="PLoS Pathog.">
        <title>Diverse lifestyles and strategies of plant pathogenesis encoded in the genomes of eighteen Dothideomycetes fungi.</title>
        <authorList>
            <person name="Ohm R.A."/>
            <person name="Feau N."/>
            <person name="Henrissat B."/>
            <person name="Schoch C.L."/>
            <person name="Horwitz B.A."/>
            <person name="Barry K.W."/>
            <person name="Condon B.J."/>
            <person name="Copeland A.C."/>
            <person name="Dhillon B."/>
            <person name="Glaser F."/>
            <person name="Hesse C.N."/>
            <person name="Kosti I."/>
            <person name="LaButti K."/>
            <person name="Lindquist E.A."/>
            <person name="Lucas S."/>
            <person name="Salamov A.A."/>
            <person name="Bradshaw R.E."/>
            <person name="Ciuffetti L."/>
            <person name="Hamelin R.C."/>
            <person name="Kema G.H.J."/>
            <person name="Lawrence C."/>
            <person name="Scott J.A."/>
            <person name="Spatafora J.W."/>
            <person name="Turgeon B.G."/>
            <person name="de Wit P.J.G.M."/>
            <person name="Zhong S."/>
            <person name="Goodwin S.B."/>
            <person name="Grigoriev I.V."/>
        </authorList>
    </citation>
    <scope>NUCLEOTIDE SEQUENCE [LARGE SCALE GENOMIC DNA]</scope>
    <source>
        <strain evidence="7">28A</strain>
    </source>
</reference>
<dbReference type="InterPro" id="IPR011989">
    <property type="entry name" value="ARM-like"/>
</dbReference>
<sequence length="1094" mass="119982">MAYHGMGGASGLRSPRDESSFFSLNRAAHNADGRATLHRRFTTNNIPTLSTPLSPIGQQRRQAAEPTEFTTAPGEHAPALESTLHVETRAASTALGSSKQPQAPAFGIQRVCSSVMSMRCEQEWPLTTNLNRRTISSKSAPHPTPPKPPLISSWNEYYSRQLERKRIEHEYLKEAKRRFDAEMELLNLQAQHGEADINRFPNDAHYGGPAHSQPTTPPEYNEANGFPSALSRPNRFSMSSINPTMTTTRSSRANSQVTSPPSNLQGGTNGKFPSQSMPGSRRNSEEDHDDFENDDFTPLSPAARKSNRMSMPVTRMDYGIRPDLPDLSSVLGHIDTAGFLFGQEDRSITSQDRNGFLQMGNTKDDFPVLVRRDGAGNGTKLSASSAALDLALSQSPGPETQSTGWNGYRHRQAQQSLPANTFRKAPPVDDYESGRSNTNGDNTPKKSANSNRRSVEFSFASPTNAMPKLTQSYSTNDVPTLKNSAGINGANGIGFTSHAQQHFHNHNASLGRIPQNAMSNRNSRDLSIGNREAEYRPPQSGLHASAAPFGPSVTSAAPNGGVSASVGSPAMSQYSGVSAANPGYYGYGMSMLNGAMNNLNLGPGAAPGPGQGPGPGAQYGAPQAYGPNGMYGGGPQYNPYATYGPGGRVQDSQARVIQSRRLQNDANKYMNYDLKSMPRQDIYSLCKDQHGCRFLQKKLEERNAENIQIIFDETAPHVVELMTDPFGNYLCQKLLEFCNDEQRNTLVRNAAPAMVQIAFNQHGTRALQKMIEFISTDDQTQMIIRALSGQVVDLIQDLNGNHVIQKCLNHLKSPDAQFIFDAVGEHCITVGTHRHGCCVLQRCIDHASGFQKVDLIRKITAHSFHLVQDPFGNYVVQYILDLNDASFTTPMCQGFQGKICELSKQKFSSNVIEKCIRCAEPHVKSMMIEELLDVEQLEQLMRDSYGNYVIQTALEFAPAELCVHLIEAMRPILPSIRQTPYGRRIMSKVGERESRLAAYTGRHSSGHASPGTAQGSSESSSAYGPQHQAPIYTSNANYGPSILSPQPHRQPHRLSNPSVPQLMHNSMHNNQGYQQQQQQQYGTAQPNGGQGQWF</sequence>
<dbReference type="SUPFAM" id="SSF48371">
    <property type="entry name" value="ARM repeat"/>
    <property type="match status" value="1"/>
</dbReference>
<feature type="repeat" description="Pumilio" evidence="3">
    <location>
        <begin position="930"/>
        <end position="967"/>
    </location>
</feature>
<feature type="compositionally biased region" description="Polar residues" evidence="4">
    <location>
        <begin position="1053"/>
        <end position="1070"/>
    </location>
</feature>
<dbReference type="InterPro" id="IPR016024">
    <property type="entry name" value="ARM-type_fold"/>
</dbReference>
<dbReference type="InterPro" id="IPR001313">
    <property type="entry name" value="Pumilio_RNA-bd_rpt"/>
</dbReference>
<feature type="compositionally biased region" description="Polar residues" evidence="4">
    <location>
        <begin position="434"/>
        <end position="452"/>
    </location>
</feature>
<dbReference type="GO" id="GO:0010608">
    <property type="term" value="P:post-transcriptional regulation of gene expression"/>
    <property type="evidence" value="ECO:0007669"/>
    <property type="project" value="TreeGrafter"/>
</dbReference>
<dbReference type="Proteomes" id="UP000016935">
    <property type="component" value="Unassembled WGS sequence"/>
</dbReference>
<feature type="repeat" description="Pumilio" evidence="3">
    <location>
        <begin position="749"/>
        <end position="785"/>
    </location>
</feature>
<dbReference type="FunFam" id="1.25.10.10:FF:000237">
    <property type="entry name" value="Pumilio homolog 9"/>
    <property type="match status" value="1"/>
</dbReference>
<feature type="compositionally biased region" description="Polar residues" evidence="4">
    <location>
        <begin position="42"/>
        <end position="61"/>
    </location>
</feature>
<dbReference type="InterPro" id="IPR033133">
    <property type="entry name" value="PUM-HD"/>
</dbReference>
<dbReference type="EMBL" id="KB908615">
    <property type="protein sequence ID" value="EOA86076.1"/>
    <property type="molecule type" value="Genomic_DNA"/>
</dbReference>
<dbReference type="STRING" id="671987.R0IMR9"/>
<evidence type="ECO:0000313" key="7">
    <source>
        <dbReference type="Proteomes" id="UP000016935"/>
    </source>
</evidence>
<dbReference type="GeneID" id="19404525"/>
<feature type="compositionally biased region" description="Acidic residues" evidence="4">
    <location>
        <begin position="286"/>
        <end position="295"/>
    </location>
</feature>
<dbReference type="CDD" id="cd07920">
    <property type="entry name" value="Pumilio"/>
    <property type="match status" value="1"/>
</dbReference>
<dbReference type="Pfam" id="PF00806">
    <property type="entry name" value="PUF"/>
    <property type="match status" value="8"/>
</dbReference>
<dbReference type="HOGENOM" id="CLU_004133_0_0_1"/>
<dbReference type="PROSITE" id="PS50303">
    <property type="entry name" value="PUM_HD"/>
    <property type="match status" value="1"/>
</dbReference>
<evidence type="ECO:0000256" key="4">
    <source>
        <dbReference type="SAM" id="MobiDB-lite"/>
    </source>
</evidence>
<keyword evidence="1" id="KW-0677">Repeat</keyword>
<dbReference type="GO" id="GO:0003729">
    <property type="term" value="F:mRNA binding"/>
    <property type="evidence" value="ECO:0007669"/>
    <property type="project" value="TreeGrafter"/>
</dbReference>
<evidence type="ECO:0000313" key="6">
    <source>
        <dbReference type="EMBL" id="EOA86076.1"/>
    </source>
</evidence>
<dbReference type="GO" id="GO:0005737">
    <property type="term" value="C:cytoplasm"/>
    <property type="evidence" value="ECO:0007669"/>
    <property type="project" value="TreeGrafter"/>
</dbReference>
<feature type="repeat" description="Pumilio" evidence="3">
    <location>
        <begin position="786"/>
        <end position="821"/>
    </location>
</feature>
<feature type="domain" description="PUM-HD" evidence="5">
    <location>
        <begin position="652"/>
        <end position="993"/>
    </location>
</feature>
<comment type="function">
    <text evidence="2">RNA-binding nucleolar protein required for pre-rRNA processing. Involved in production of 18S rRNA and assembly of small ribosomal subunit.</text>
</comment>
<protein>
    <recommendedName>
        <fullName evidence="5">PUM-HD domain-containing protein</fullName>
    </recommendedName>
</protein>
<accession>R0IMR9</accession>
<dbReference type="RefSeq" id="XP_008026270.1">
    <property type="nucleotide sequence ID" value="XM_008028079.1"/>
</dbReference>
<evidence type="ECO:0000259" key="5">
    <source>
        <dbReference type="PROSITE" id="PS50303"/>
    </source>
</evidence>
<dbReference type="eggNOG" id="KOG2049">
    <property type="taxonomic scope" value="Eukaryota"/>
</dbReference>
<feature type="compositionally biased region" description="Polar residues" evidence="4">
    <location>
        <begin position="1002"/>
        <end position="1023"/>
    </location>
</feature>
<gene>
    <name evidence="6" type="ORF">SETTUDRAFT_39839</name>
</gene>
<feature type="region of interest" description="Disordered" evidence="4">
    <location>
        <begin position="411"/>
        <end position="453"/>
    </location>
</feature>
<feature type="region of interest" description="Disordered" evidence="4">
    <location>
        <begin position="198"/>
        <end position="310"/>
    </location>
</feature>
<dbReference type="OrthoDB" id="668540at2759"/>
<dbReference type="AlphaFoldDB" id="R0IMR9"/>
<feature type="repeat" description="Pumilio" evidence="3">
    <location>
        <begin position="894"/>
        <end position="929"/>
    </location>
</feature>
<feature type="repeat" description="Pumilio" evidence="3">
    <location>
        <begin position="713"/>
        <end position="748"/>
    </location>
</feature>
<name>R0IMR9_EXST2</name>
<evidence type="ECO:0000256" key="1">
    <source>
        <dbReference type="ARBA" id="ARBA00022737"/>
    </source>
</evidence>
<feature type="repeat" description="Pumilio" evidence="3">
    <location>
        <begin position="858"/>
        <end position="893"/>
    </location>
</feature>
<dbReference type="SMART" id="SM00025">
    <property type="entry name" value="Pumilio"/>
    <property type="match status" value="8"/>
</dbReference>
<organism evidence="6 7">
    <name type="scientific">Exserohilum turcicum (strain 28A)</name>
    <name type="common">Northern leaf blight fungus</name>
    <name type="synonym">Setosphaeria turcica</name>
    <dbReference type="NCBI Taxonomy" id="671987"/>
    <lineage>
        <taxon>Eukaryota</taxon>
        <taxon>Fungi</taxon>
        <taxon>Dikarya</taxon>
        <taxon>Ascomycota</taxon>
        <taxon>Pezizomycotina</taxon>
        <taxon>Dothideomycetes</taxon>
        <taxon>Pleosporomycetidae</taxon>
        <taxon>Pleosporales</taxon>
        <taxon>Pleosporineae</taxon>
        <taxon>Pleosporaceae</taxon>
        <taxon>Exserohilum</taxon>
    </lineage>
</organism>
<dbReference type="PANTHER" id="PTHR12537:SF13">
    <property type="entry name" value="PUMILIO HOMOLOGY DOMAIN FAMILY MEMBER 4"/>
    <property type="match status" value="1"/>
</dbReference>
<evidence type="ECO:0000256" key="3">
    <source>
        <dbReference type="PROSITE-ProRule" id="PRU00317"/>
    </source>
</evidence>
<proteinExistence type="predicted"/>
<dbReference type="InterPro" id="IPR033712">
    <property type="entry name" value="Pumilio_RNA-bd"/>
</dbReference>